<feature type="transmembrane region" description="Helical" evidence="7">
    <location>
        <begin position="512"/>
        <end position="534"/>
    </location>
</feature>
<keyword evidence="7" id="KW-0812">Transmembrane</keyword>
<evidence type="ECO:0000256" key="6">
    <source>
        <dbReference type="SAM" id="MobiDB-lite"/>
    </source>
</evidence>
<feature type="compositionally biased region" description="Low complexity" evidence="6">
    <location>
        <begin position="549"/>
        <end position="576"/>
    </location>
</feature>
<evidence type="ECO:0000256" key="7">
    <source>
        <dbReference type="SAM" id="Phobius"/>
    </source>
</evidence>
<dbReference type="AlphaFoldDB" id="A0A495KA64"/>
<evidence type="ECO:0000313" key="8">
    <source>
        <dbReference type="EMBL" id="RKR97715.1"/>
    </source>
</evidence>
<dbReference type="PRINTS" id="PR00301">
    <property type="entry name" value="HEATSHOCK70"/>
</dbReference>
<dbReference type="InterPro" id="IPR043129">
    <property type="entry name" value="ATPase_NBD"/>
</dbReference>
<name>A0A495KA64_WILMA</name>
<dbReference type="InterPro" id="IPR018181">
    <property type="entry name" value="Heat_shock_70_CS"/>
</dbReference>
<feature type="region of interest" description="Disordered" evidence="6">
    <location>
        <begin position="461"/>
        <end position="504"/>
    </location>
</feature>
<dbReference type="SUPFAM" id="SSF53067">
    <property type="entry name" value="Actin-like ATPase domain"/>
    <property type="match status" value="2"/>
</dbReference>
<organism evidence="8 9">
    <name type="scientific">Williamsia marianensis</name>
    <dbReference type="NCBI Taxonomy" id="85044"/>
    <lineage>
        <taxon>Bacteria</taxon>
        <taxon>Bacillati</taxon>
        <taxon>Actinomycetota</taxon>
        <taxon>Actinomycetes</taxon>
        <taxon>Mycobacteriales</taxon>
        <taxon>Nocardiaceae</taxon>
        <taxon>Williamsia</taxon>
    </lineage>
</organism>
<feature type="region of interest" description="Disordered" evidence="6">
    <location>
        <begin position="370"/>
        <end position="439"/>
    </location>
</feature>
<comment type="similarity">
    <text evidence="1">Belongs to the heat shock protein 70 family.</text>
</comment>
<evidence type="ECO:0000256" key="3">
    <source>
        <dbReference type="ARBA" id="ARBA00022840"/>
    </source>
</evidence>
<reference evidence="8 9" key="1">
    <citation type="submission" date="2018-10" db="EMBL/GenBank/DDBJ databases">
        <title>Sequencing the genomes of 1000 actinobacteria strains.</title>
        <authorList>
            <person name="Klenk H.-P."/>
        </authorList>
    </citation>
    <scope>NUCLEOTIDE SEQUENCE [LARGE SCALE GENOMIC DNA]</scope>
    <source>
        <strain evidence="8 9">DSM 44343</strain>
    </source>
</reference>
<sequence length="716" mass="73563">MSNQWWLAIDFGTSNTAAAAYEPGHGAPQVVPLSHNSDIMSSSVYADSYRNIVVGEAAVNQAGNNPAAFITHPKRHINAGTVPVGNLDLPLENLIAAVLNSALTRAAERRGGTRPTRLILTHPVAWSPEEVDILTRAAELIGFDRSAVTLISEPRAAIAHYTSAIGDAADAGSTTVVVVDYGGGTCDVAVVKLGAGAAGGAGPIDLVAHDGNNGLGGKNLDAMIRRWVDKQLTSRNPELLEYLRTGANLSTKRAVDDNIRRAKELLSESPRAVINISAGGHEATLELTRGEFEQLISQNVDAVVELTSRTLARAGAGRDVRIYLTGGSSRVPLVHQRLGELGTVATLDNPKTVVALGALESVVGQQEGAAAASPGAPIPPVVPVPLSKSPEPPRSAPATPSAPSTPEFPPTQQAPIPTGIEPPPSWGAPAAQSGGYAQNPYDGAGAGPYAAGQAGTYGQEAPYGQAPFGQGSPYGPAGQQNSGPLYGSGGGQPTFGGATPATPPNPNRNRNIAIAAIAAVVVVLVVVILGVALASSGGDDDPKALPGQSSTTSTTTTTTTTRRTQPTTETSTASTSLDVDDQALADANTDLVDITTCGEKSRPDYALAAIVCEPAPAVVADGTGAVRAESIVIIESSDSNIKAIADKEYSEGNSSEMFSRPFDGGTTYAYFAAMDNGGTGYFVYSEANSTVTWWVTTSPDQAAFTAWLQSAGICLC</sequence>
<keyword evidence="7" id="KW-0472">Membrane</keyword>
<evidence type="ECO:0000256" key="5">
    <source>
        <dbReference type="ARBA" id="ARBA00023186"/>
    </source>
</evidence>
<dbReference type="GO" id="GO:0140662">
    <property type="term" value="F:ATP-dependent protein folding chaperone"/>
    <property type="evidence" value="ECO:0007669"/>
    <property type="project" value="InterPro"/>
</dbReference>
<comment type="caution">
    <text evidence="8">The sequence shown here is derived from an EMBL/GenBank/DDBJ whole genome shotgun (WGS) entry which is preliminary data.</text>
</comment>
<keyword evidence="5" id="KW-0143">Chaperone</keyword>
<dbReference type="InterPro" id="IPR013126">
    <property type="entry name" value="Hsp_70_fam"/>
</dbReference>
<evidence type="ECO:0000256" key="2">
    <source>
        <dbReference type="ARBA" id="ARBA00022741"/>
    </source>
</evidence>
<keyword evidence="2" id="KW-0547">Nucleotide-binding</keyword>
<dbReference type="PROSITE" id="PS01036">
    <property type="entry name" value="HSP70_3"/>
    <property type="match status" value="1"/>
</dbReference>
<feature type="region of interest" description="Disordered" evidence="6">
    <location>
        <begin position="537"/>
        <end position="576"/>
    </location>
</feature>
<keyword evidence="3" id="KW-0067">ATP-binding</keyword>
<dbReference type="Proteomes" id="UP000274762">
    <property type="component" value="Unassembled WGS sequence"/>
</dbReference>
<dbReference type="RefSeq" id="WP_062794733.1">
    <property type="nucleotide sequence ID" value="NZ_CBCRXS010000001.1"/>
</dbReference>
<dbReference type="EMBL" id="RBKV01000001">
    <property type="protein sequence ID" value="RKR97715.1"/>
    <property type="molecule type" value="Genomic_DNA"/>
</dbReference>
<dbReference type="GO" id="GO:0005524">
    <property type="term" value="F:ATP binding"/>
    <property type="evidence" value="ECO:0007669"/>
    <property type="project" value="UniProtKB-KW"/>
</dbReference>
<evidence type="ECO:0000256" key="1">
    <source>
        <dbReference type="ARBA" id="ARBA00007381"/>
    </source>
</evidence>
<protein>
    <submittedName>
        <fullName evidence="8">Hsp70 protein</fullName>
    </submittedName>
</protein>
<dbReference type="PANTHER" id="PTHR42749">
    <property type="entry name" value="CELL SHAPE-DETERMINING PROTEIN MREB"/>
    <property type="match status" value="1"/>
</dbReference>
<keyword evidence="4" id="KW-0346">Stress response</keyword>
<accession>A0A495KA64</accession>
<feature type="compositionally biased region" description="Low complexity" evidence="6">
    <location>
        <begin position="396"/>
        <end position="405"/>
    </location>
</feature>
<dbReference type="PANTHER" id="PTHR42749:SF1">
    <property type="entry name" value="CELL SHAPE-DETERMINING PROTEIN MREB"/>
    <property type="match status" value="1"/>
</dbReference>
<proteinExistence type="inferred from homology"/>
<gene>
    <name evidence="8" type="ORF">DFJ75_4606</name>
</gene>
<keyword evidence="7" id="KW-1133">Transmembrane helix</keyword>
<evidence type="ECO:0000313" key="9">
    <source>
        <dbReference type="Proteomes" id="UP000274762"/>
    </source>
</evidence>
<dbReference type="OrthoDB" id="9766019at2"/>
<dbReference type="Gene3D" id="3.90.640.10">
    <property type="entry name" value="Actin, Chain A, domain 4"/>
    <property type="match status" value="1"/>
</dbReference>
<evidence type="ECO:0000256" key="4">
    <source>
        <dbReference type="ARBA" id="ARBA00023016"/>
    </source>
</evidence>
<dbReference type="Pfam" id="PF00012">
    <property type="entry name" value="HSP70"/>
    <property type="match status" value="1"/>
</dbReference>
<dbReference type="Gene3D" id="3.30.420.40">
    <property type="match status" value="2"/>
</dbReference>